<dbReference type="EMBL" id="CACRUA010000012">
    <property type="protein sequence ID" value="VYT98877.1"/>
    <property type="molecule type" value="Genomic_DNA"/>
</dbReference>
<feature type="binding site" evidence="1">
    <location>
        <position position="92"/>
    </location>
    <ligand>
        <name>Ni(2+)</name>
        <dbReference type="ChEBI" id="CHEBI:49786"/>
    </ligand>
</feature>
<keyword evidence="1" id="KW-0479">Metal-binding</keyword>
<name>A0A6N3B8E5_CLOSY</name>
<protein>
    <submittedName>
        <fullName evidence="4">Putative transcription repressor NiaR</fullName>
    </submittedName>
</protein>
<feature type="domain" description="3H" evidence="2">
    <location>
        <begin position="89"/>
        <end position="184"/>
    </location>
</feature>
<feature type="binding site" evidence="1">
    <location>
        <position position="161"/>
    </location>
    <ligand>
        <name>Ni(2+)</name>
        <dbReference type="ChEBI" id="CHEBI:49786"/>
    </ligand>
</feature>
<organism evidence="4">
    <name type="scientific">Clostridium symbiosum</name>
    <name type="common">Bacteroides symbiosus</name>
    <dbReference type="NCBI Taxonomy" id="1512"/>
    <lineage>
        <taxon>Bacteria</taxon>
        <taxon>Bacillati</taxon>
        <taxon>Bacillota</taxon>
        <taxon>Clostridia</taxon>
        <taxon>Lachnospirales</taxon>
        <taxon>Lachnospiraceae</taxon>
        <taxon>Otoolea</taxon>
    </lineage>
</organism>
<dbReference type="InterPro" id="IPR026043">
    <property type="entry name" value="NadR"/>
</dbReference>
<evidence type="ECO:0000313" key="4">
    <source>
        <dbReference type="EMBL" id="VYT98877.1"/>
    </source>
</evidence>
<dbReference type="Pfam" id="PF08279">
    <property type="entry name" value="HTH_11"/>
    <property type="match status" value="1"/>
</dbReference>
<feature type="domain" description="Helix-turn-helix type 11" evidence="3">
    <location>
        <begin position="24"/>
        <end position="77"/>
    </location>
</feature>
<dbReference type="InterPro" id="IPR036388">
    <property type="entry name" value="WH-like_DNA-bd_sf"/>
</dbReference>
<proteinExistence type="predicted"/>
<dbReference type="InterPro" id="IPR036390">
    <property type="entry name" value="WH_DNA-bd_sf"/>
</dbReference>
<evidence type="ECO:0000259" key="3">
    <source>
        <dbReference type="Pfam" id="PF08279"/>
    </source>
</evidence>
<dbReference type="Gene3D" id="1.10.10.10">
    <property type="entry name" value="Winged helix-like DNA-binding domain superfamily/Winged helix DNA-binding domain"/>
    <property type="match status" value="1"/>
</dbReference>
<dbReference type="InterPro" id="IPR013196">
    <property type="entry name" value="HTH_11"/>
</dbReference>
<sequence length="193" mass="21685">MGMRLNNKEESAAGTENALTGTQRRKKILALMRQTSHPLSGGALGRETGVSRQVVVQDIALLRTEGYPIVATARGYILNEASQAVRLFKVCHNNDETEDELKTIVDLGGCVLDVMINHRVYGKVTAPLNIKNRRDIQIFMNDIESGKSAPLMNVTSGYHFHRVSAEQEEILDEIEEALREKHYLTELMPYEEM</sequence>
<gene>
    <name evidence="4" type="primary">niaR</name>
    <name evidence="4" type="ORF">CSLFYP84_00187</name>
</gene>
<dbReference type="PANTHER" id="PTHR40068">
    <property type="entry name" value="TRANSCRIPTION REPRESSOR NIAR-RELATED"/>
    <property type="match status" value="1"/>
</dbReference>
<evidence type="ECO:0000256" key="1">
    <source>
        <dbReference type="PIRSR" id="PIRSR037847-1"/>
    </source>
</evidence>
<dbReference type="InterPro" id="IPR035922">
    <property type="entry name" value="3H_dom_sf"/>
</dbReference>
<dbReference type="Gene3D" id="3.30.1340.20">
    <property type="entry name" value="3H domain"/>
    <property type="match status" value="1"/>
</dbReference>
<dbReference type="GO" id="GO:0046872">
    <property type="term" value="F:metal ion binding"/>
    <property type="evidence" value="ECO:0007669"/>
    <property type="project" value="UniProtKB-KW"/>
</dbReference>
<dbReference type="SUPFAM" id="SSF46785">
    <property type="entry name" value="Winged helix' DNA-binding domain"/>
    <property type="match status" value="1"/>
</dbReference>
<dbReference type="SUPFAM" id="SSF75500">
    <property type="entry name" value="Putative transcriptional regulator TM1602, C-terminal domain"/>
    <property type="match status" value="1"/>
</dbReference>
<dbReference type="AlphaFoldDB" id="A0A6N3B8E5"/>
<accession>A0A6N3B8E5</accession>
<dbReference type="PANTHER" id="PTHR40068:SF1">
    <property type="entry name" value="TRANSCRIPTION REPRESSOR NIAR-RELATED"/>
    <property type="match status" value="1"/>
</dbReference>
<dbReference type="InterPro" id="IPR004173">
    <property type="entry name" value="3H_domain"/>
</dbReference>
<dbReference type="PIRSF" id="PIRSF037847">
    <property type="entry name" value="NiaR"/>
    <property type="match status" value="1"/>
</dbReference>
<reference evidence="4" key="1">
    <citation type="submission" date="2019-11" db="EMBL/GenBank/DDBJ databases">
        <authorList>
            <person name="Feng L."/>
        </authorList>
    </citation>
    <scope>NUCLEOTIDE SEQUENCE</scope>
    <source>
        <strain evidence="4">CsymbiosumLFYP84</strain>
    </source>
</reference>
<feature type="binding site" evidence="1">
    <location>
        <position position="100"/>
    </location>
    <ligand>
        <name>Ni(2+)</name>
        <dbReference type="ChEBI" id="CHEBI:49786"/>
    </ligand>
</feature>
<dbReference type="Pfam" id="PF02829">
    <property type="entry name" value="3H"/>
    <property type="match status" value="1"/>
</dbReference>
<feature type="binding site" evidence="1">
    <location>
        <position position="159"/>
    </location>
    <ligand>
        <name>Ni(2+)</name>
        <dbReference type="ChEBI" id="CHEBI:49786"/>
    </ligand>
</feature>
<evidence type="ECO:0000259" key="2">
    <source>
        <dbReference type="Pfam" id="PF02829"/>
    </source>
</evidence>
<keyword evidence="1" id="KW-0533">Nickel</keyword>